<protein>
    <submittedName>
        <fullName evidence="4">TetR family transcriptional regulator</fullName>
    </submittedName>
</protein>
<dbReference type="Proteomes" id="UP000069443">
    <property type="component" value="Unassembled WGS sequence"/>
</dbReference>
<evidence type="ECO:0000256" key="1">
    <source>
        <dbReference type="ARBA" id="ARBA00023125"/>
    </source>
</evidence>
<accession>A0A124E2C5</accession>
<dbReference type="EMBL" id="BCSY01000049">
    <property type="protein sequence ID" value="GAS96378.1"/>
    <property type="molecule type" value="Genomic_DNA"/>
</dbReference>
<feature type="DNA-binding region" description="H-T-H motif" evidence="2">
    <location>
        <begin position="36"/>
        <end position="55"/>
    </location>
</feature>
<dbReference type="InterPro" id="IPR009057">
    <property type="entry name" value="Homeodomain-like_sf"/>
</dbReference>
<proteinExistence type="predicted"/>
<keyword evidence="1 2" id="KW-0238">DNA-binding</keyword>
<dbReference type="SUPFAM" id="SSF46689">
    <property type="entry name" value="Homeodomain-like"/>
    <property type="match status" value="1"/>
</dbReference>
<reference evidence="5" key="2">
    <citation type="submission" date="2016-02" db="EMBL/GenBank/DDBJ databases">
        <title>Draft genome sequence of five rapidly growing Mycobacterium species.</title>
        <authorList>
            <person name="Katahira K."/>
            <person name="Gotou Y."/>
            <person name="Iida K."/>
            <person name="Ogura Y."/>
            <person name="Hayashi T."/>
        </authorList>
    </citation>
    <scope>NUCLEOTIDE SEQUENCE [LARGE SCALE GENOMIC DNA]</scope>
    <source>
        <strain evidence="5">JCM15298</strain>
    </source>
</reference>
<sequence length="212" mass="22941">MRRHGWSGDIPSDDEEAVGRIIDASRRAIDTQGTVSVSAVAQALGVTRQTIYRYFPTQETLMAATAVASVAGFLDRLAAQLGSICDPTEAVVEGIAYTVEQLPHDRYLGLVLQPGKASAFTAGVTSDIAIGFGRSILQRFDVDWAAAGFADSRLDELVEFMLRILQSFIVDPGRPARHGQALRNYLDDWVAPAVRAHADRVTVRAVGAAEER</sequence>
<dbReference type="RefSeq" id="WP_062657419.1">
    <property type="nucleotide sequence ID" value="NZ_BCSY01000049.1"/>
</dbReference>
<dbReference type="STRING" id="228230.RMCC_3344"/>
<reference evidence="5" key="1">
    <citation type="journal article" date="2016" name="Genome Announc.">
        <title>Draft Genome Sequences of Five Rapidly Growing Mycobacterium Species, M. thermoresistibile, M. fortuitum subsp. acetamidolyticum, M. canariasense, M. brisbanense, and M. novocastrense.</title>
        <authorList>
            <person name="Katahira K."/>
            <person name="Ogura Y."/>
            <person name="Gotoh Y."/>
            <person name="Hayashi T."/>
        </authorList>
    </citation>
    <scope>NUCLEOTIDE SEQUENCE [LARGE SCALE GENOMIC DNA]</scope>
    <source>
        <strain evidence="5">JCM15298</strain>
    </source>
</reference>
<comment type="caution">
    <text evidence="4">The sequence shown here is derived from an EMBL/GenBank/DDBJ whole genome shotgun (WGS) entry which is preliminary data.</text>
</comment>
<name>A0A124E2C5_MYCCR</name>
<dbReference type="AlphaFoldDB" id="A0A124E2C5"/>
<dbReference type="Pfam" id="PF00440">
    <property type="entry name" value="TetR_N"/>
    <property type="match status" value="1"/>
</dbReference>
<gene>
    <name evidence="4" type="ORF">RMCC_3344</name>
</gene>
<evidence type="ECO:0000256" key="2">
    <source>
        <dbReference type="PROSITE-ProRule" id="PRU00335"/>
    </source>
</evidence>
<dbReference type="GO" id="GO:0003677">
    <property type="term" value="F:DNA binding"/>
    <property type="evidence" value="ECO:0007669"/>
    <property type="project" value="UniProtKB-UniRule"/>
</dbReference>
<evidence type="ECO:0000313" key="5">
    <source>
        <dbReference type="Proteomes" id="UP000069443"/>
    </source>
</evidence>
<evidence type="ECO:0000259" key="3">
    <source>
        <dbReference type="PROSITE" id="PS50977"/>
    </source>
</evidence>
<dbReference type="InterPro" id="IPR001647">
    <property type="entry name" value="HTH_TetR"/>
</dbReference>
<dbReference type="PROSITE" id="PS50977">
    <property type="entry name" value="HTH_TETR_2"/>
    <property type="match status" value="1"/>
</dbReference>
<keyword evidence="5" id="KW-1185">Reference proteome</keyword>
<feature type="domain" description="HTH tetR-type" evidence="3">
    <location>
        <begin position="15"/>
        <end position="73"/>
    </location>
</feature>
<organism evidence="4 5">
    <name type="scientific">Mycolicibacterium canariasense</name>
    <name type="common">Mycobacterium canariasense</name>
    <dbReference type="NCBI Taxonomy" id="228230"/>
    <lineage>
        <taxon>Bacteria</taxon>
        <taxon>Bacillati</taxon>
        <taxon>Actinomycetota</taxon>
        <taxon>Actinomycetes</taxon>
        <taxon>Mycobacteriales</taxon>
        <taxon>Mycobacteriaceae</taxon>
        <taxon>Mycolicibacterium</taxon>
    </lineage>
</organism>
<evidence type="ECO:0000313" key="4">
    <source>
        <dbReference type="EMBL" id="GAS96378.1"/>
    </source>
</evidence>
<dbReference type="Gene3D" id="1.10.357.10">
    <property type="entry name" value="Tetracycline Repressor, domain 2"/>
    <property type="match status" value="1"/>
</dbReference>
<dbReference type="OrthoDB" id="3212503at2"/>